<keyword evidence="1" id="KW-0472">Membrane</keyword>
<evidence type="ECO:0000256" key="1">
    <source>
        <dbReference type="SAM" id="Phobius"/>
    </source>
</evidence>
<evidence type="ECO:0000313" key="4">
    <source>
        <dbReference type="Proteomes" id="UP000183557"/>
    </source>
</evidence>
<dbReference type="Proteomes" id="UP000183557">
    <property type="component" value="Unassembled WGS sequence"/>
</dbReference>
<dbReference type="RefSeq" id="WP_075035034.1">
    <property type="nucleotide sequence ID" value="NZ_FOSB01000001.1"/>
</dbReference>
<dbReference type="InterPro" id="IPR009589">
    <property type="entry name" value="PH_YyaB-like"/>
</dbReference>
<sequence length="142" mass="16445">MNIYYPSKKDSWIAVIIWGVIGIMLADGIFGLQWGVFMVPDPISNPLFKLLFLLAVPALLLWIWFGTGYYIDSESLKVHYGPYKKQIRLEEIEKVVPNRDPFLAPALSADRLEIHYGPGKFIKVSPKHKEEFLQRLRKNIKK</sequence>
<protein>
    <submittedName>
        <fullName evidence="3">PH domain-containing protein</fullName>
    </submittedName>
</protein>
<gene>
    <name evidence="3" type="ORF">SAMN04487936_101612</name>
</gene>
<name>A0A1I3QBD3_HALDA</name>
<dbReference type="Pfam" id="PF06713">
    <property type="entry name" value="bPH_4"/>
    <property type="match status" value="1"/>
</dbReference>
<dbReference type="AlphaFoldDB" id="A0A1I3QBD3"/>
<keyword evidence="1" id="KW-1133">Transmembrane helix</keyword>
<keyword evidence="1" id="KW-0812">Transmembrane</keyword>
<proteinExistence type="predicted"/>
<feature type="transmembrane region" description="Helical" evidence="1">
    <location>
        <begin position="12"/>
        <end position="30"/>
    </location>
</feature>
<evidence type="ECO:0000313" key="3">
    <source>
        <dbReference type="EMBL" id="SFJ30677.1"/>
    </source>
</evidence>
<dbReference type="EMBL" id="FOSB01000001">
    <property type="protein sequence ID" value="SFJ30677.1"/>
    <property type="molecule type" value="Genomic_DNA"/>
</dbReference>
<reference evidence="4" key="1">
    <citation type="submission" date="2016-10" db="EMBL/GenBank/DDBJ databases">
        <authorList>
            <person name="Varghese N."/>
            <person name="Submissions S."/>
        </authorList>
    </citation>
    <scope>NUCLEOTIDE SEQUENCE [LARGE SCALE GENOMIC DNA]</scope>
    <source>
        <strain evidence="4">CGMCC 1.3704</strain>
    </source>
</reference>
<feature type="domain" description="Uncharacterized protein YyaB-like PH" evidence="2">
    <location>
        <begin position="67"/>
        <end position="139"/>
    </location>
</feature>
<evidence type="ECO:0000259" key="2">
    <source>
        <dbReference type="Pfam" id="PF06713"/>
    </source>
</evidence>
<dbReference type="OrthoDB" id="6658731at2"/>
<dbReference type="GO" id="GO:0030153">
    <property type="term" value="P:bacteriocin immunity"/>
    <property type="evidence" value="ECO:0007669"/>
    <property type="project" value="InterPro"/>
</dbReference>
<feature type="transmembrane region" description="Helical" evidence="1">
    <location>
        <begin position="50"/>
        <end position="71"/>
    </location>
</feature>
<organism evidence="3 4">
    <name type="scientific">Halobacillus dabanensis</name>
    <dbReference type="NCBI Taxonomy" id="240302"/>
    <lineage>
        <taxon>Bacteria</taxon>
        <taxon>Bacillati</taxon>
        <taxon>Bacillota</taxon>
        <taxon>Bacilli</taxon>
        <taxon>Bacillales</taxon>
        <taxon>Bacillaceae</taxon>
        <taxon>Halobacillus</taxon>
    </lineage>
</organism>
<accession>A0A1I3QBD3</accession>
<keyword evidence="4" id="KW-1185">Reference proteome</keyword>